<gene>
    <name evidence="1" type="ORF">Taro_030507</name>
</gene>
<sequence>MHPYKGRDRVQAERDRLLYRAADRDDRPCRDQIVIEGIVTTALVNAAYRVIAFTGSAPQSDRERTLHWITGQNLPSLTQGDS</sequence>
<protein>
    <submittedName>
        <fullName evidence="1">Uncharacterized protein</fullName>
    </submittedName>
</protein>
<keyword evidence="2" id="KW-1185">Reference proteome</keyword>
<evidence type="ECO:0000313" key="2">
    <source>
        <dbReference type="Proteomes" id="UP000652761"/>
    </source>
</evidence>
<dbReference type="EMBL" id="NMUH01002102">
    <property type="protein sequence ID" value="MQL97809.1"/>
    <property type="molecule type" value="Genomic_DNA"/>
</dbReference>
<dbReference type="Proteomes" id="UP000652761">
    <property type="component" value="Unassembled WGS sequence"/>
</dbReference>
<accession>A0A843W3J2</accession>
<dbReference type="AlphaFoldDB" id="A0A843W3J2"/>
<name>A0A843W3J2_COLES</name>
<organism evidence="1 2">
    <name type="scientific">Colocasia esculenta</name>
    <name type="common">Wild taro</name>
    <name type="synonym">Arum esculentum</name>
    <dbReference type="NCBI Taxonomy" id="4460"/>
    <lineage>
        <taxon>Eukaryota</taxon>
        <taxon>Viridiplantae</taxon>
        <taxon>Streptophyta</taxon>
        <taxon>Embryophyta</taxon>
        <taxon>Tracheophyta</taxon>
        <taxon>Spermatophyta</taxon>
        <taxon>Magnoliopsida</taxon>
        <taxon>Liliopsida</taxon>
        <taxon>Araceae</taxon>
        <taxon>Aroideae</taxon>
        <taxon>Colocasieae</taxon>
        <taxon>Colocasia</taxon>
    </lineage>
</organism>
<comment type="caution">
    <text evidence="1">The sequence shown here is derived from an EMBL/GenBank/DDBJ whole genome shotgun (WGS) entry which is preliminary data.</text>
</comment>
<proteinExistence type="predicted"/>
<reference evidence="1" key="1">
    <citation type="submission" date="2017-07" db="EMBL/GenBank/DDBJ databases">
        <title>Taro Niue Genome Assembly and Annotation.</title>
        <authorList>
            <person name="Atibalentja N."/>
            <person name="Keating K."/>
            <person name="Fields C.J."/>
        </authorList>
    </citation>
    <scope>NUCLEOTIDE SEQUENCE</scope>
    <source>
        <strain evidence="1">Niue_2</strain>
        <tissue evidence="1">Leaf</tissue>
    </source>
</reference>
<evidence type="ECO:0000313" key="1">
    <source>
        <dbReference type="EMBL" id="MQL97809.1"/>
    </source>
</evidence>